<dbReference type="OrthoDB" id="1431446at2"/>
<evidence type="ECO:0000313" key="3">
    <source>
        <dbReference type="Proteomes" id="UP000295714"/>
    </source>
</evidence>
<gene>
    <name evidence="2" type="ORF">DFQ05_1769</name>
</gene>
<feature type="signal peptide" evidence="1">
    <location>
        <begin position="1"/>
        <end position="19"/>
    </location>
</feature>
<sequence>MKTLFATLCLVFFVSISFAQEEKYQYLESVKVGNTVYQLNYLSKDNSFIIQIKLADTTGKTDEYGWDVDKSVLAQGIVQTMNATFSEDYIYDNLGNQQNGLLAIKEKVLQRKRDALQEEQRILNDIDNAEDQYSGRLSLNETAVIRKINAHKNCKEGSDIQVVKSSLDGSQTIKLNRALVQFFNNKASSIYVEATYKNERLIFVNNSFSVPLRWFNNYGMRVSATTSNCQEIWIDYNDVFDFQSDQFFNYSIANDQVELSTETKEKSSQPVVQRRFFDFFTGVIYSDVLGLNSSNSNSVLNAQATLLVPMNTRNWGEWTATRQFIASVSVALNNSFEDDTRFMGFQNNENVNEFDLYTKRNINADIYLDLISYESKGWFLNTSLGYKGSYYRTGYRFTDVTDNLDNVTEGQVFTTGHGPYLNFEFRPQNNFGADVNFNYEFFEFSDQILLGETDFEDMVLNQKGDLLHVKANFYWLTNPKNSDGGIYASLGMTYHTGTDGVFPQLMVGYATNLTSFVNRFRSNNTPKEAAD</sequence>
<organism evidence="2 3">
    <name type="scientific">Winogradskyella wandonensis</name>
    <dbReference type="NCBI Taxonomy" id="1442586"/>
    <lineage>
        <taxon>Bacteria</taxon>
        <taxon>Pseudomonadati</taxon>
        <taxon>Bacteroidota</taxon>
        <taxon>Flavobacteriia</taxon>
        <taxon>Flavobacteriales</taxon>
        <taxon>Flavobacteriaceae</taxon>
        <taxon>Winogradskyella</taxon>
    </lineage>
</organism>
<evidence type="ECO:0000256" key="1">
    <source>
        <dbReference type="SAM" id="SignalP"/>
    </source>
</evidence>
<comment type="caution">
    <text evidence="2">The sequence shown here is derived from an EMBL/GenBank/DDBJ whole genome shotgun (WGS) entry which is preliminary data.</text>
</comment>
<keyword evidence="3" id="KW-1185">Reference proteome</keyword>
<proteinExistence type="predicted"/>
<keyword evidence="1" id="KW-0732">Signal</keyword>
<feature type="chain" id="PRO_5020403493" evidence="1">
    <location>
        <begin position="20"/>
        <end position="531"/>
    </location>
</feature>
<dbReference type="EMBL" id="SMGI01000002">
    <property type="protein sequence ID" value="TCK67985.1"/>
    <property type="molecule type" value="Genomic_DNA"/>
</dbReference>
<dbReference type="Proteomes" id="UP000295714">
    <property type="component" value="Unassembled WGS sequence"/>
</dbReference>
<evidence type="ECO:0000313" key="2">
    <source>
        <dbReference type="EMBL" id="TCK67985.1"/>
    </source>
</evidence>
<name>A0A4R1KSF5_9FLAO</name>
<dbReference type="RefSeq" id="WP_132704998.1">
    <property type="nucleotide sequence ID" value="NZ_SMGI01000002.1"/>
</dbReference>
<dbReference type="AlphaFoldDB" id="A0A4R1KSF5"/>
<protein>
    <submittedName>
        <fullName evidence="2">Uncharacterized protein</fullName>
    </submittedName>
</protein>
<reference evidence="2 3" key="1">
    <citation type="journal article" date="2015" name="Stand. Genomic Sci.">
        <title>Genomic Encyclopedia of Bacterial and Archaeal Type Strains, Phase III: the genomes of soil and plant-associated and newly described type strains.</title>
        <authorList>
            <person name="Whitman W.B."/>
            <person name="Woyke T."/>
            <person name="Klenk H.P."/>
            <person name="Zhou Y."/>
            <person name="Lilburn T.G."/>
            <person name="Beck B.J."/>
            <person name="De Vos P."/>
            <person name="Vandamme P."/>
            <person name="Eisen J.A."/>
            <person name="Garrity G."/>
            <person name="Hugenholtz P."/>
            <person name="Kyrpides N.C."/>
        </authorList>
    </citation>
    <scope>NUCLEOTIDE SEQUENCE [LARGE SCALE GENOMIC DNA]</scope>
    <source>
        <strain evidence="2 3">CECT 8445</strain>
    </source>
</reference>
<accession>A0A4R1KSF5</accession>